<protein>
    <submittedName>
        <fullName evidence="1">Type IX secretion system membrane protein PorP/SprF</fullName>
    </submittedName>
</protein>
<reference evidence="2" key="1">
    <citation type="journal article" date="2019" name="Int. J. Syst. Evol. Microbiol.">
        <title>The Global Catalogue of Microorganisms (GCM) 10K type strain sequencing project: providing services to taxonomists for standard genome sequencing and annotation.</title>
        <authorList>
            <consortium name="The Broad Institute Genomics Platform"/>
            <consortium name="The Broad Institute Genome Sequencing Center for Infectious Disease"/>
            <person name="Wu L."/>
            <person name="Ma J."/>
        </authorList>
    </citation>
    <scope>NUCLEOTIDE SEQUENCE [LARGE SCALE GENOMIC DNA]</scope>
    <source>
        <strain evidence="2">CGMCC 4.7357</strain>
    </source>
</reference>
<dbReference type="EMBL" id="JBHSGO010000142">
    <property type="protein sequence ID" value="MFC4665849.1"/>
    <property type="molecule type" value="Genomic_DNA"/>
</dbReference>
<dbReference type="RefSeq" id="WP_380078346.1">
    <property type="nucleotide sequence ID" value="NZ_JBHSGO010000142.1"/>
</dbReference>
<dbReference type="InterPro" id="IPR019861">
    <property type="entry name" value="PorP/SprF_Bacteroidetes"/>
</dbReference>
<organism evidence="1 2">
    <name type="scientific">Falsiporphyromonas endometrii</name>
    <dbReference type="NCBI Taxonomy" id="1387297"/>
    <lineage>
        <taxon>Bacteria</taxon>
        <taxon>Pseudomonadati</taxon>
        <taxon>Bacteroidota</taxon>
        <taxon>Bacteroidia</taxon>
        <taxon>Bacteroidales</taxon>
        <taxon>Porphyromonadaceae</taxon>
        <taxon>Falsiporphyromonas</taxon>
    </lineage>
</organism>
<dbReference type="NCBIfam" id="TIGR03519">
    <property type="entry name" value="T9SS_PorP_fam"/>
    <property type="match status" value="1"/>
</dbReference>
<name>A0ABV9K778_9PORP</name>
<proteinExistence type="predicted"/>
<gene>
    <name evidence="1" type="ORF">ACFO3G_04405</name>
</gene>
<evidence type="ECO:0000313" key="2">
    <source>
        <dbReference type="Proteomes" id="UP001596020"/>
    </source>
</evidence>
<accession>A0ABV9K778</accession>
<dbReference type="Proteomes" id="UP001596020">
    <property type="component" value="Unassembled WGS sequence"/>
</dbReference>
<comment type="caution">
    <text evidence="1">The sequence shown here is derived from an EMBL/GenBank/DDBJ whole genome shotgun (WGS) entry which is preliminary data.</text>
</comment>
<keyword evidence="2" id="KW-1185">Reference proteome</keyword>
<sequence>MTRIRNIYTVLCLFVLFGISYYQSYAQSDLVLSQFDRTQNYYNPAFAGNRKECFLTIMHNRQWEGMPGASKSFVVMGDSPIKFLGKEIGVGILIVNDKIGLYTQSELSGQAVYRQKLFGGTLSIGAEFSLFNSTFDGTKVHLIDGEGQSIDDPAIPKTKIGGKTFDLKAGLLYSRSHWYIAMAARHIFKPMVKYDEHAYFTLLPSYNLMAGYNIEPNNSLFHWHPSLFASITDKHYRIDLRMGTSYNDKFFGSLMYRPNTAAGLSLGMNFGKVYIGYGFEMPINSLANRNYGTHELMVSYHFPIQKTKKGDVKHKSVRLL</sequence>
<evidence type="ECO:0000313" key="1">
    <source>
        <dbReference type="EMBL" id="MFC4665849.1"/>
    </source>
</evidence>
<dbReference type="Pfam" id="PF11751">
    <property type="entry name" value="PorP_SprF"/>
    <property type="match status" value="1"/>
</dbReference>